<organism evidence="1 2">
    <name type="scientific">Novosphingobium colocasiae</name>
    <dbReference type="NCBI Taxonomy" id="1256513"/>
    <lineage>
        <taxon>Bacteria</taxon>
        <taxon>Pseudomonadati</taxon>
        <taxon>Pseudomonadota</taxon>
        <taxon>Alphaproteobacteria</taxon>
        <taxon>Sphingomonadales</taxon>
        <taxon>Sphingomonadaceae</taxon>
        <taxon>Novosphingobium</taxon>
    </lineage>
</organism>
<comment type="caution">
    <text evidence="1">The sequence shown here is derived from an EMBL/GenBank/DDBJ whole genome shotgun (WGS) entry which is preliminary data.</text>
</comment>
<name>A0A918P912_9SPHN</name>
<accession>A0A918P912</accession>
<dbReference type="Proteomes" id="UP000648075">
    <property type="component" value="Unassembled WGS sequence"/>
</dbReference>
<protein>
    <recommendedName>
        <fullName evidence="3">Sel1 repeat family protein</fullName>
    </recommendedName>
</protein>
<evidence type="ECO:0008006" key="3">
    <source>
        <dbReference type="Google" id="ProtNLM"/>
    </source>
</evidence>
<dbReference type="AlphaFoldDB" id="A0A918P912"/>
<dbReference type="EMBL" id="BMZA01000001">
    <property type="protein sequence ID" value="GGY92997.1"/>
    <property type="molecule type" value="Genomic_DNA"/>
</dbReference>
<evidence type="ECO:0000313" key="1">
    <source>
        <dbReference type="EMBL" id="GGY92997.1"/>
    </source>
</evidence>
<gene>
    <name evidence="1" type="ORF">GCM10011614_04830</name>
</gene>
<reference evidence="1" key="2">
    <citation type="submission" date="2020-09" db="EMBL/GenBank/DDBJ databases">
        <authorList>
            <person name="Sun Q."/>
            <person name="Kim S."/>
        </authorList>
    </citation>
    <scope>NUCLEOTIDE SEQUENCE</scope>
    <source>
        <strain evidence="1">KCTC 32255</strain>
    </source>
</reference>
<dbReference type="Gene3D" id="1.25.40.10">
    <property type="entry name" value="Tetratricopeptide repeat domain"/>
    <property type="match status" value="1"/>
</dbReference>
<proteinExistence type="predicted"/>
<dbReference type="RefSeq" id="WP_189619477.1">
    <property type="nucleotide sequence ID" value="NZ_BMZA01000001.1"/>
</dbReference>
<sequence length="113" mass="12060">MTSAWIHHNGINDTASAACTQAEDLLVAECLAAAADGDISAYFDLGVAYSTASHGATCDLIEAHKWFNLAAVAGHEEAAHCRAEVADEMTAREIAEAQRRAREWLSASMRRAA</sequence>
<dbReference type="SUPFAM" id="SSF81901">
    <property type="entry name" value="HCP-like"/>
    <property type="match status" value="1"/>
</dbReference>
<reference evidence="1" key="1">
    <citation type="journal article" date="2014" name="Int. J. Syst. Evol. Microbiol.">
        <title>Complete genome sequence of Corynebacterium casei LMG S-19264T (=DSM 44701T), isolated from a smear-ripened cheese.</title>
        <authorList>
            <consortium name="US DOE Joint Genome Institute (JGI-PGF)"/>
            <person name="Walter F."/>
            <person name="Albersmeier A."/>
            <person name="Kalinowski J."/>
            <person name="Ruckert C."/>
        </authorList>
    </citation>
    <scope>NUCLEOTIDE SEQUENCE</scope>
    <source>
        <strain evidence="1">KCTC 32255</strain>
    </source>
</reference>
<evidence type="ECO:0000313" key="2">
    <source>
        <dbReference type="Proteomes" id="UP000648075"/>
    </source>
</evidence>
<keyword evidence="2" id="KW-1185">Reference proteome</keyword>
<dbReference type="InterPro" id="IPR011990">
    <property type="entry name" value="TPR-like_helical_dom_sf"/>
</dbReference>